<name>A0A5C1A6M2_9BACT</name>
<accession>A0A5C1A6M2</accession>
<gene>
    <name evidence="1" type="ORF">PX52LOC_01729</name>
</gene>
<evidence type="ECO:0000313" key="2">
    <source>
        <dbReference type="Proteomes" id="UP000324974"/>
    </source>
</evidence>
<proteinExistence type="predicted"/>
<protein>
    <submittedName>
        <fullName evidence="1">Uncharacterized protein</fullName>
    </submittedName>
</protein>
<organism evidence="1 2">
    <name type="scientific">Limnoglobus roseus</name>
    <dbReference type="NCBI Taxonomy" id="2598579"/>
    <lineage>
        <taxon>Bacteria</taxon>
        <taxon>Pseudomonadati</taxon>
        <taxon>Planctomycetota</taxon>
        <taxon>Planctomycetia</taxon>
        <taxon>Gemmatales</taxon>
        <taxon>Gemmataceae</taxon>
        <taxon>Limnoglobus</taxon>
    </lineage>
</organism>
<dbReference type="KEGG" id="lrs:PX52LOC_01729"/>
<dbReference type="Proteomes" id="UP000324974">
    <property type="component" value="Chromosome"/>
</dbReference>
<sequence>MTKITTISPKTARRLERFLDSQSTRGVGTITSSASRLTTYVTITTDADSDDVYRGVPEAYLPRIQVWEGFSECLVLEANGGKLEVGKRYLGIRYGFAAMSSSSGSDSGGTGQGPAVFVVQGSSICLHDEPVELELGPRIIDVEATDGGTLFHRVPSQQLVIDWCEQEISLDEAYPDTIFIPDCCTSTSSTSDSEDSSSSIDRQTMTFYIHACPFAGINIPDVGIQYADASGNTTFLNVAASPLAEDIIMFTGAAGGWRGCSWATRAARGGSPKD</sequence>
<dbReference type="EMBL" id="CP042425">
    <property type="protein sequence ID" value="QEL14831.1"/>
    <property type="molecule type" value="Genomic_DNA"/>
</dbReference>
<dbReference type="RefSeq" id="WP_149109692.1">
    <property type="nucleotide sequence ID" value="NZ_CP042425.1"/>
</dbReference>
<keyword evidence="2" id="KW-1185">Reference proteome</keyword>
<evidence type="ECO:0000313" key="1">
    <source>
        <dbReference type="EMBL" id="QEL14831.1"/>
    </source>
</evidence>
<reference evidence="2" key="1">
    <citation type="submission" date="2019-08" db="EMBL/GenBank/DDBJ databases">
        <title>Limnoglobus roseus gen. nov., sp. nov., a novel freshwater planctomycete with a giant genome from the family Gemmataceae.</title>
        <authorList>
            <person name="Kulichevskaya I.S."/>
            <person name="Naumoff D.G."/>
            <person name="Miroshnikov K."/>
            <person name="Ivanova A."/>
            <person name="Philippov D.A."/>
            <person name="Hakobyan A."/>
            <person name="Rijpstra I.C."/>
            <person name="Sinninghe Damste J.S."/>
            <person name="Liesack W."/>
            <person name="Dedysh S.N."/>
        </authorList>
    </citation>
    <scope>NUCLEOTIDE SEQUENCE [LARGE SCALE GENOMIC DNA]</scope>
    <source>
        <strain evidence="2">PX52</strain>
    </source>
</reference>
<dbReference type="AlphaFoldDB" id="A0A5C1A6M2"/>